<keyword evidence="1" id="KW-0812">Transmembrane</keyword>
<dbReference type="EMBL" id="FNEV01000012">
    <property type="protein sequence ID" value="SDJ72598.1"/>
    <property type="molecule type" value="Genomic_DNA"/>
</dbReference>
<accession>A0A1G8W2R0</accession>
<dbReference type="Pfam" id="PF09578">
    <property type="entry name" value="Spore_YabQ"/>
    <property type="match status" value="1"/>
</dbReference>
<feature type="transmembrane region" description="Helical" evidence="1">
    <location>
        <begin position="35"/>
        <end position="55"/>
    </location>
</feature>
<feature type="transmembrane region" description="Helical" evidence="1">
    <location>
        <begin position="61"/>
        <end position="81"/>
    </location>
</feature>
<dbReference type="OrthoDB" id="1653819at2"/>
<dbReference type="InterPro" id="IPR019074">
    <property type="entry name" value="YabQ"/>
</dbReference>
<protein>
    <submittedName>
        <fullName evidence="2">Spore cortex biosynthesis protein YabQ</fullName>
    </submittedName>
</protein>
<evidence type="ECO:0000313" key="2">
    <source>
        <dbReference type="EMBL" id="SDJ72598.1"/>
    </source>
</evidence>
<reference evidence="3" key="1">
    <citation type="submission" date="2016-10" db="EMBL/GenBank/DDBJ databases">
        <authorList>
            <person name="Varghese N."/>
            <person name="Submissions S."/>
        </authorList>
    </citation>
    <scope>NUCLEOTIDE SEQUENCE [LARGE SCALE GENOMIC DNA]</scope>
    <source>
        <strain evidence="3">DSM 4771</strain>
    </source>
</reference>
<gene>
    <name evidence="2" type="ORF">SAMN04490247_3006</name>
</gene>
<keyword evidence="1" id="KW-1133">Transmembrane helix</keyword>
<keyword evidence="3" id="KW-1185">Reference proteome</keyword>
<name>A0A1G8W2R0_9BACI</name>
<keyword evidence="1" id="KW-0472">Membrane</keyword>
<feature type="transmembrane region" description="Helical" evidence="1">
    <location>
        <begin position="6"/>
        <end position="23"/>
    </location>
</feature>
<evidence type="ECO:0000256" key="1">
    <source>
        <dbReference type="SAM" id="Phobius"/>
    </source>
</evidence>
<proteinExistence type="predicted"/>
<dbReference type="NCBIfam" id="TIGR02893">
    <property type="entry name" value="spore_yabQ"/>
    <property type="match status" value="1"/>
</dbReference>
<sequence length="150" mass="17458">MTLTEQFWTMFAMIGGGAGVGAFTDTWRTWRVRPFVLVAIGAGILQGMMIFWLLYQVNEGIIRIYVFLALGCGFAFYQALLRPFYLECLSFVTRTFRGIIKVVGVLLRPFRRLILFVYRLVKKGITYIAWMPVNKGWRALRAYVRKILRK</sequence>
<organism evidence="2 3">
    <name type="scientific">Salimicrobium halophilum</name>
    <dbReference type="NCBI Taxonomy" id="86666"/>
    <lineage>
        <taxon>Bacteria</taxon>
        <taxon>Bacillati</taxon>
        <taxon>Bacillota</taxon>
        <taxon>Bacilli</taxon>
        <taxon>Bacillales</taxon>
        <taxon>Bacillaceae</taxon>
        <taxon>Salimicrobium</taxon>
    </lineage>
</organism>
<evidence type="ECO:0000313" key="3">
    <source>
        <dbReference type="Proteomes" id="UP000199225"/>
    </source>
</evidence>
<dbReference type="AlphaFoldDB" id="A0A1G8W2R0"/>
<dbReference type="RefSeq" id="WP_093194670.1">
    <property type="nucleotide sequence ID" value="NZ_FNEV01000012.1"/>
</dbReference>
<dbReference type="Proteomes" id="UP000199225">
    <property type="component" value="Unassembled WGS sequence"/>
</dbReference>
<dbReference type="STRING" id="86666.SAMN04490247_3006"/>